<sequence>MDIQRLTPDMKKSVLALYTEVARRLRADGIEQWDWMYPNRFVIGSDLKSGTLYGVVENGVVIAAVVVDRKMSGAYSKLEWADRSGRPACIHRLAVHPQHQGKGLGKLLLGFAEQRARSEGCTSIRLDVFSENETALGMYSRAGYKPTGTVRFPLRKAPFRCFEKAL</sequence>
<dbReference type="PANTHER" id="PTHR43420">
    <property type="entry name" value="ACETYLTRANSFERASE"/>
    <property type="match status" value="1"/>
</dbReference>
<dbReference type="GO" id="GO:0016747">
    <property type="term" value="F:acyltransferase activity, transferring groups other than amino-acyl groups"/>
    <property type="evidence" value="ECO:0007669"/>
    <property type="project" value="InterPro"/>
</dbReference>
<organism evidence="4 5">
    <name type="scientific">Paenibacillus athensensis</name>
    <dbReference type="NCBI Taxonomy" id="1967502"/>
    <lineage>
        <taxon>Bacteria</taxon>
        <taxon>Bacillati</taxon>
        <taxon>Bacillota</taxon>
        <taxon>Bacilli</taxon>
        <taxon>Bacillales</taxon>
        <taxon>Paenibacillaceae</taxon>
        <taxon>Paenibacillus</taxon>
    </lineage>
</organism>
<dbReference type="InterPro" id="IPR016181">
    <property type="entry name" value="Acyl_CoA_acyltransferase"/>
</dbReference>
<proteinExistence type="predicted"/>
<reference evidence="4 5" key="1">
    <citation type="submission" date="2017-03" db="EMBL/GenBank/DDBJ databases">
        <title>Isolation of Levoglucosan Utilizing Bacteria.</title>
        <authorList>
            <person name="Arya A.S."/>
        </authorList>
    </citation>
    <scope>NUCLEOTIDE SEQUENCE [LARGE SCALE GENOMIC DNA]</scope>
    <source>
        <strain evidence="4 5">MEC069</strain>
    </source>
</reference>
<dbReference type="InterPro" id="IPR000182">
    <property type="entry name" value="GNAT_dom"/>
</dbReference>
<evidence type="ECO:0000313" key="4">
    <source>
        <dbReference type="EMBL" id="TFE90978.1"/>
    </source>
</evidence>
<evidence type="ECO:0000313" key="5">
    <source>
        <dbReference type="Proteomes" id="UP000298246"/>
    </source>
</evidence>
<gene>
    <name evidence="4" type="ORF">B5M42_03910</name>
</gene>
<dbReference type="AlphaFoldDB" id="A0A4Y8Q8W1"/>
<protein>
    <submittedName>
        <fullName evidence="4">GNAT family N-acetyltransferase</fullName>
    </submittedName>
</protein>
<accession>A0A4Y8Q8W1</accession>
<dbReference type="PROSITE" id="PS51186">
    <property type="entry name" value="GNAT"/>
    <property type="match status" value="1"/>
</dbReference>
<dbReference type="InterPro" id="IPR050680">
    <property type="entry name" value="YpeA/RimI_acetyltransf"/>
</dbReference>
<dbReference type="Gene3D" id="3.40.630.30">
    <property type="match status" value="1"/>
</dbReference>
<evidence type="ECO:0000256" key="2">
    <source>
        <dbReference type="ARBA" id="ARBA00023315"/>
    </source>
</evidence>
<evidence type="ECO:0000259" key="3">
    <source>
        <dbReference type="PROSITE" id="PS51186"/>
    </source>
</evidence>
<dbReference type="RefSeq" id="WP_134749931.1">
    <property type="nucleotide sequence ID" value="NZ_MYFO02000007.1"/>
</dbReference>
<keyword evidence="2" id="KW-0012">Acyltransferase</keyword>
<dbReference type="Proteomes" id="UP000298246">
    <property type="component" value="Unassembled WGS sequence"/>
</dbReference>
<keyword evidence="1 4" id="KW-0808">Transferase</keyword>
<keyword evidence="5" id="KW-1185">Reference proteome</keyword>
<dbReference type="SUPFAM" id="SSF55729">
    <property type="entry name" value="Acyl-CoA N-acyltransferases (Nat)"/>
    <property type="match status" value="1"/>
</dbReference>
<evidence type="ECO:0000256" key="1">
    <source>
        <dbReference type="ARBA" id="ARBA00022679"/>
    </source>
</evidence>
<dbReference type="EMBL" id="MYFO01000003">
    <property type="protein sequence ID" value="TFE90978.1"/>
    <property type="molecule type" value="Genomic_DNA"/>
</dbReference>
<dbReference type="Pfam" id="PF00583">
    <property type="entry name" value="Acetyltransf_1"/>
    <property type="match status" value="1"/>
</dbReference>
<dbReference type="OrthoDB" id="9796381at2"/>
<feature type="domain" description="N-acetyltransferase" evidence="3">
    <location>
        <begin position="1"/>
        <end position="166"/>
    </location>
</feature>
<name>A0A4Y8Q8W1_9BACL</name>
<comment type="caution">
    <text evidence="4">The sequence shown here is derived from an EMBL/GenBank/DDBJ whole genome shotgun (WGS) entry which is preliminary data.</text>
</comment>